<dbReference type="Pfam" id="PF08281">
    <property type="entry name" value="Sigma70_r4_2"/>
    <property type="match status" value="1"/>
</dbReference>
<feature type="domain" description="RNA polymerase sigma factor 70 region 4 type 2" evidence="7">
    <location>
        <begin position="138"/>
        <end position="181"/>
    </location>
</feature>
<dbReference type="InterPro" id="IPR014284">
    <property type="entry name" value="RNA_pol_sigma-70_dom"/>
</dbReference>
<evidence type="ECO:0008006" key="10">
    <source>
        <dbReference type="Google" id="ProtNLM"/>
    </source>
</evidence>
<feature type="domain" description="RNA polymerase sigma-70 region 2" evidence="6">
    <location>
        <begin position="15"/>
        <end position="81"/>
    </location>
</feature>
<dbReference type="GO" id="GO:0016987">
    <property type="term" value="F:sigma factor activity"/>
    <property type="evidence" value="ECO:0007669"/>
    <property type="project" value="UniProtKB-KW"/>
</dbReference>
<sequence length="187" mass="21988">MARNEEKKFTFEEVFQQNERRIHYHIHKLGIRDPHREFYVEGIYALWTAYKKFDPNKGPMSTYFNFTIRNRLIDMIRKEQREQRLKEKLMADAEITGSSGNHYVGKTLGKKHDLLDNRGSEMDEVELSELLDIISSVLTTKQMKWFIGRYVHGLKLSEIAEQEGVTVDTVKGWAKQARKKLRGTVPL</sequence>
<dbReference type="SUPFAM" id="SSF88659">
    <property type="entry name" value="Sigma3 and sigma4 domains of RNA polymerase sigma factors"/>
    <property type="match status" value="1"/>
</dbReference>
<dbReference type="InterPro" id="IPR036388">
    <property type="entry name" value="WH-like_DNA-bd_sf"/>
</dbReference>
<dbReference type="RefSeq" id="WP_188383240.1">
    <property type="nucleotide sequence ID" value="NZ_BMEY01000002.1"/>
</dbReference>
<dbReference type="InterPro" id="IPR007627">
    <property type="entry name" value="RNA_pol_sigma70_r2"/>
</dbReference>
<dbReference type="InterPro" id="IPR013325">
    <property type="entry name" value="RNA_pol_sigma_r2"/>
</dbReference>
<dbReference type="GO" id="GO:0003677">
    <property type="term" value="F:DNA binding"/>
    <property type="evidence" value="ECO:0007669"/>
    <property type="project" value="UniProtKB-KW"/>
</dbReference>
<dbReference type="Gene3D" id="1.10.1740.10">
    <property type="match status" value="1"/>
</dbReference>
<dbReference type="SUPFAM" id="SSF88946">
    <property type="entry name" value="Sigma2 domain of RNA polymerase sigma factors"/>
    <property type="match status" value="1"/>
</dbReference>
<dbReference type="PANTHER" id="PTHR43133:SF8">
    <property type="entry name" value="RNA POLYMERASE SIGMA FACTOR HI_1459-RELATED"/>
    <property type="match status" value="1"/>
</dbReference>
<gene>
    <name evidence="8" type="ORF">GCM10008025_06440</name>
</gene>
<dbReference type="InterPro" id="IPR013249">
    <property type="entry name" value="RNA_pol_sigma70_r4_t2"/>
</dbReference>
<reference evidence="8" key="2">
    <citation type="submission" date="2020-09" db="EMBL/GenBank/DDBJ databases">
        <authorList>
            <person name="Sun Q."/>
            <person name="Zhou Y."/>
        </authorList>
    </citation>
    <scope>NUCLEOTIDE SEQUENCE</scope>
    <source>
        <strain evidence="8">CGMCC 1.12408</strain>
    </source>
</reference>
<evidence type="ECO:0000256" key="1">
    <source>
        <dbReference type="ARBA" id="ARBA00010641"/>
    </source>
</evidence>
<organism evidence="8 9">
    <name type="scientific">Ornithinibacillus halotolerans</name>
    <dbReference type="NCBI Taxonomy" id="1274357"/>
    <lineage>
        <taxon>Bacteria</taxon>
        <taxon>Bacillati</taxon>
        <taxon>Bacillota</taxon>
        <taxon>Bacilli</taxon>
        <taxon>Bacillales</taxon>
        <taxon>Bacillaceae</taxon>
        <taxon>Ornithinibacillus</taxon>
    </lineage>
</organism>
<protein>
    <recommendedName>
        <fullName evidence="10">Sigma-70 family RNA polymerase sigma factor</fullName>
    </recommendedName>
</protein>
<name>A0A916RPT0_9BACI</name>
<keyword evidence="5" id="KW-0804">Transcription</keyword>
<dbReference type="NCBIfam" id="TIGR02937">
    <property type="entry name" value="sigma70-ECF"/>
    <property type="match status" value="1"/>
</dbReference>
<evidence type="ECO:0000259" key="7">
    <source>
        <dbReference type="Pfam" id="PF08281"/>
    </source>
</evidence>
<dbReference type="AlphaFoldDB" id="A0A916RPT0"/>
<evidence type="ECO:0000313" key="9">
    <source>
        <dbReference type="Proteomes" id="UP000613512"/>
    </source>
</evidence>
<evidence type="ECO:0000256" key="3">
    <source>
        <dbReference type="ARBA" id="ARBA00023082"/>
    </source>
</evidence>
<dbReference type="InterPro" id="IPR013324">
    <property type="entry name" value="RNA_pol_sigma_r3/r4-like"/>
</dbReference>
<evidence type="ECO:0000256" key="2">
    <source>
        <dbReference type="ARBA" id="ARBA00023015"/>
    </source>
</evidence>
<dbReference type="InterPro" id="IPR039425">
    <property type="entry name" value="RNA_pol_sigma-70-like"/>
</dbReference>
<evidence type="ECO:0000256" key="5">
    <source>
        <dbReference type="ARBA" id="ARBA00023163"/>
    </source>
</evidence>
<keyword evidence="4" id="KW-0238">DNA-binding</keyword>
<dbReference type="Gene3D" id="1.10.10.10">
    <property type="entry name" value="Winged helix-like DNA-binding domain superfamily/Winged helix DNA-binding domain"/>
    <property type="match status" value="1"/>
</dbReference>
<comment type="similarity">
    <text evidence="1">Belongs to the sigma-70 factor family. ECF subfamily.</text>
</comment>
<evidence type="ECO:0000256" key="4">
    <source>
        <dbReference type="ARBA" id="ARBA00023125"/>
    </source>
</evidence>
<dbReference type="PANTHER" id="PTHR43133">
    <property type="entry name" value="RNA POLYMERASE ECF-TYPE SIGMA FACTO"/>
    <property type="match status" value="1"/>
</dbReference>
<dbReference type="Proteomes" id="UP000613512">
    <property type="component" value="Unassembled WGS sequence"/>
</dbReference>
<comment type="caution">
    <text evidence="8">The sequence shown here is derived from an EMBL/GenBank/DDBJ whole genome shotgun (WGS) entry which is preliminary data.</text>
</comment>
<evidence type="ECO:0000313" key="8">
    <source>
        <dbReference type="EMBL" id="GGA65303.1"/>
    </source>
</evidence>
<keyword evidence="2" id="KW-0805">Transcription regulation</keyword>
<accession>A0A916RPT0</accession>
<dbReference type="EMBL" id="BMEY01000002">
    <property type="protein sequence ID" value="GGA65303.1"/>
    <property type="molecule type" value="Genomic_DNA"/>
</dbReference>
<keyword evidence="3" id="KW-0731">Sigma factor</keyword>
<evidence type="ECO:0000259" key="6">
    <source>
        <dbReference type="Pfam" id="PF04542"/>
    </source>
</evidence>
<reference evidence="8" key="1">
    <citation type="journal article" date="2014" name="Int. J. Syst. Evol. Microbiol.">
        <title>Complete genome sequence of Corynebacterium casei LMG S-19264T (=DSM 44701T), isolated from a smear-ripened cheese.</title>
        <authorList>
            <consortium name="US DOE Joint Genome Institute (JGI-PGF)"/>
            <person name="Walter F."/>
            <person name="Albersmeier A."/>
            <person name="Kalinowski J."/>
            <person name="Ruckert C."/>
        </authorList>
    </citation>
    <scope>NUCLEOTIDE SEQUENCE</scope>
    <source>
        <strain evidence="8">CGMCC 1.12408</strain>
    </source>
</reference>
<dbReference type="Pfam" id="PF04542">
    <property type="entry name" value="Sigma70_r2"/>
    <property type="match status" value="1"/>
</dbReference>
<dbReference type="GO" id="GO:0006352">
    <property type="term" value="P:DNA-templated transcription initiation"/>
    <property type="evidence" value="ECO:0007669"/>
    <property type="project" value="InterPro"/>
</dbReference>
<keyword evidence="9" id="KW-1185">Reference proteome</keyword>
<proteinExistence type="inferred from homology"/>